<sequence length="885" mass="98084">MIKPHHFTFFLFLSFSLLTPQNTATLIIIQINESHTPRRFLHQPLFPVISTQPPPPPPPSPEDTPSSPDIPFFNEYPTQPPPSPPSDQVMPSTPAAAIATNPAATQTTKPTKKIAICVSVGIVTLGMLSALAFFLFKHRTKHSVETTVPKQKELVSENSHFVPETYNNSARSQPLPQSSFIYIGTVEPNRVSLSEPDRTGNGGNGSAYRKHNNSVKLSGRYRSSPELQPLPSLNKRSEDNHLPPAASSSEESDEESRETKFHSPSLSHEEDSYYYTPVSRHSYADNGSPAAVVAGVPVVPYSKRTSPKSRLSASSPDIRHIMIPSIKHAPQPPPSLFPAPPPQPRRPKFASPPPAPDLRHLHSDDSMTSFNPPPPPPPPPPRTIHRRKACSPARSASSSVGALRKKQQCWSPSQEVAASTSSSTNSVTKAASVEVDETDEGKPKLKPLHWDKVRATSDRATVWDQLKSSSFQLNEDMMESLFGCNSTNSAPKETVTRKPVLPPVEQENRVLDPKKSQNIAILLRALNVTRDEVSEALLDGNPEGLGSELLETLVKMAPTKEEEIKLRSYDGELSRLGSAERFLKTVLDIPLAFKRVEAMLYRANFEAEVNYLRKSFQTLEAASEELKNSRLFFKLLEAVLRTGNRMNVGTNRGDARSFKLETLLKLVDIKGTDGKTTLLHFVVQEIIRSEGSSGGESSNDNAQNQITSEFSEDEFRKKGLQVVAGLSRDLGNVKKAAGMDSDVLSSYLSKLEMGLEKVRLVLQYQKPDMQGHFFNSTKLFLKDAEEKIIRIKDDEKKALFLVKEVTEYFHGDTAKEEAHPFRVFMIVRDFLNILDHVCKEVGKMQDRTVIGSARSFRIAASASLPVLSRYHTRQDRSSGEESSSP</sequence>
<feature type="region of interest" description="Disordered" evidence="3">
    <location>
        <begin position="46"/>
        <end position="93"/>
    </location>
</feature>
<feature type="compositionally biased region" description="Low complexity" evidence="3">
    <location>
        <begin position="416"/>
        <end position="433"/>
    </location>
</feature>
<dbReference type="GO" id="GO:0045010">
    <property type="term" value="P:actin nucleation"/>
    <property type="evidence" value="ECO:0007669"/>
    <property type="project" value="InterPro"/>
</dbReference>
<feature type="chain" id="PRO_5043931684" description="Formin-like protein" evidence="5">
    <location>
        <begin position="25"/>
        <end position="885"/>
    </location>
</feature>
<dbReference type="EMBL" id="CAXHTB010000009">
    <property type="protein sequence ID" value="CAL0312878.1"/>
    <property type="molecule type" value="Genomic_DNA"/>
</dbReference>
<dbReference type="Pfam" id="PF02181">
    <property type="entry name" value="FH2"/>
    <property type="match status" value="1"/>
</dbReference>
<comment type="caution">
    <text evidence="7">The sequence shown here is derived from an EMBL/GenBank/DDBJ whole genome shotgun (WGS) entry which is preliminary data.</text>
</comment>
<evidence type="ECO:0000256" key="2">
    <source>
        <dbReference type="RuleBase" id="RU361260"/>
    </source>
</evidence>
<dbReference type="InterPro" id="IPR042201">
    <property type="entry name" value="FH2_Formin_sf"/>
</dbReference>
<keyword evidence="8" id="KW-1185">Reference proteome</keyword>
<evidence type="ECO:0000256" key="1">
    <source>
        <dbReference type="ARBA" id="ARBA00025793"/>
    </source>
</evidence>
<evidence type="ECO:0000256" key="3">
    <source>
        <dbReference type="SAM" id="MobiDB-lite"/>
    </source>
</evidence>
<feature type="compositionally biased region" description="Pro residues" evidence="3">
    <location>
        <begin position="330"/>
        <end position="356"/>
    </location>
</feature>
<keyword evidence="4" id="KW-1133">Transmembrane helix</keyword>
<comment type="similarity">
    <text evidence="1">Belongs to the formin-like family. Class-I subfamily.</text>
</comment>
<reference evidence="7 8" key="1">
    <citation type="submission" date="2024-03" db="EMBL/GenBank/DDBJ databases">
        <authorList>
            <person name="Martinez-Hernandez J."/>
        </authorList>
    </citation>
    <scope>NUCLEOTIDE SEQUENCE [LARGE SCALE GENOMIC DNA]</scope>
</reference>
<feature type="domain" description="FH2" evidence="6">
    <location>
        <begin position="435"/>
        <end position="860"/>
    </location>
</feature>
<dbReference type="Gene3D" id="1.20.58.2220">
    <property type="entry name" value="Formin, FH2 domain"/>
    <property type="match status" value="1"/>
</dbReference>
<keyword evidence="4" id="KW-0812">Transmembrane</keyword>
<feature type="compositionally biased region" description="Pro residues" evidence="3">
    <location>
        <begin position="52"/>
        <end position="62"/>
    </location>
</feature>
<dbReference type="InterPro" id="IPR027643">
    <property type="entry name" value="Formin-like_plant"/>
</dbReference>
<feature type="region of interest" description="Disordered" evidence="3">
    <location>
        <begin position="191"/>
        <end position="270"/>
    </location>
</feature>
<keyword evidence="4" id="KW-0472">Membrane</keyword>
<accession>A0AAV1WVF1</accession>
<name>A0AAV1WVF1_LUPLU</name>
<dbReference type="SMART" id="SM00498">
    <property type="entry name" value="FH2"/>
    <property type="match status" value="1"/>
</dbReference>
<evidence type="ECO:0000256" key="5">
    <source>
        <dbReference type="SAM" id="SignalP"/>
    </source>
</evidence>
<feature type="signal peptide" evidence="5">
    <location>
        <begin position="1"/>
        <end position="24"/>
    </location>
</feature>
<feature type="compositionally biased region" description="Basic and acidic residues" evidence="3">
    <location>
        <begin position="257"/>
        <end position="270"/>
    </location>
</feature>
<evidence type="ECO:0000256" key="4">
    <source>
        <dbReference type="SAM" id="Phobius"/>
    </source>
</evidence>
<dbReference type="PANTHER" id="PTHR23213">
    <property type="entry name" value="FORMIN-RELATED"/>
    <property type="match status" value="1"/>
</dbReference>
<dbReference type="InterPro" id="IPR015425">
    <property type="entry name" value="FH2_Formin"/>
</dbReference>
<dbReference type="GO" id="GO:0051015">
    <property type="term" value="F:actin filament binding"/>
    <property type="evidence" value="ECO:0007669"/>
    <property type="project" value="InterPro"/>
</dbReference>
<feature type="transmembrane region" description="Helical" evidence="4">
    <location>
        <begin position="113"/>
        <end position="136"/>
    </location>
</feature>
<evidence type="ECO:0000313" key="8">
    <source>
        <dbReference type="Proteomes" id="UP001497480"/>
    </source>
</evidence>
<dbReference type="PANTHER" id="PTHR23213:SF338">
    <property type="entry name" value="FORMIN-LIKE PROTEIN 6"/>
    <property type="match status" value="1"/>
</dbReference>
<gene>
    <name evidence="7" type="ORF">LLUT_LOCUS13938</name>
</gene>
<feature type="region of interest" description="Disordered" evidence="3">
    <location>
        <begin position="326"/>
        <end position="445"/>
    </location>
</feature>
<evidence type="ECO:0000313" key="7">
    <source>
        <dbReference type="EMBL" id="CAL0312878.1"/>
    </source>
</evidence>
<proteinExistence type="inferred from homology"/>
<protein>
    <recommendedName>
        <fullName evidence="2">Formin-like protein</fullName>
    </recommendedName>
</protein>
<dbReference type="AlphaFoldDB" id="A0AAV1WVF1"/>
<feature type="compositionally biased region" description="Pro residues" evidence="3">
    <location>
        <begin position="371"/>
        <end position="382"/>
    </location>
</feature>
<dbReference type="SUPFAM" id="SSF101447">
    <property type="entry name" value="Formin homology 2 domain (FH2 domain)"/>
    <property type="match status" value="1"/>
</dbReference>
<keyword evidence="5" id="KW-0732">Signal</keyword>
<evidence type="ECO:0000259" key="6">
    <source>
        <dbReference type="PROSITE" id="PS51444"/>
    </source>
</evidence>
<dbReference type="Proteomes" id="UP001497480">
    <property type="component" value="Unassembled WGS sequence"/>
</dbReference>
<organism evidence="7 8">
    <name type="scientific">Lupinus luteus</name>
    <name type="common">European yellow lupine</name>
    <dbReference type="NCBI Taxonomy" id="3873"/>
    <lineage>
        <taxon>Eukaryota</taxon>
        <taxon>Viridiplantae</taxon>
        <taxon>Streptophyta</taxon>
        <taxon>Embryophyta</taxon>
        <taxon>Tracheophyta</taxon>
        <taxon>Spermatophyta</taxon>
        <taxon>Magnoliopsida</taxon>
        <taxon>eudicotyledons</taxon>
        <taxon>Gunneridae</taxon>
        <taxon>Pentapetalae</taxon>
        <taxon>rosids</taxon>
        <taxon>fabids</taxon>
        <taxon>Fabales</taxon>
        <taxon>Fabaceae</taxon>
        <taxon>Papilionoideae</taxon>
        <taxon>50 kb inversion clade</taxon>
        <taxon>genistoids sensu lato</taxon>
        <taxon>core genistoids</taxon>
        <taxon>Genisteae</taxon>
        <taxon>Lupinus</taxon>
    </lineage>
</organism>
<dbReference type="PROSITE" id="PS51444">
    <property type="entry name" value="FH2"/>
    <property type="match status" value="1"/>
</dbReference>